<sequence>MSCAPILSPHTPLRVREVCGPWLLLEHSQQACLRMHRNTVFVIERKNLVDETINLALLPADVFLSTPIGQTTWQVARPMVVAGRQLLMPALLSAKLFWMAARTTMLASFTGVTAASTAMWNEGSTQLTTDEYDDAPPAAASNLQIVPAASAVAPNYKFISL</sequence>
<reference evidence="1" key="1">
    <citation type="submission" date="2021-01" db="EMBL/GenBank/DDBJ databases">
        <authorList>
            <person name="Corre E."/>
            <person name="Pelletier E."/>
            <person name="Niang G."/>
            <person name="Scheremetjew M."/>
            <person name="Finn R."/>
            <person name="Kale V."/>
            <person name="Holt S."/>
            <person name="Cochrane G."/>
            <person name="Meng A."/>
            <person name="Brown T."/>
            <person name="Cohen L."/>
        </authorList>
    </citation>
    <scope>NUCLEOTIDE SEQUENCE</scope>
    <source>
        <strain evidence="1">CCMP3328</strain>
    </source>
</reference>
<name>A0A7R9ZT69_9STRA</name>
<dbReference type="AlphaFoldDB" id="A0A7R9ZT69"/>
<dbReference type="EMBL" id="HBEF01024616">
    <property type="protein sequence ID" value="CAD8343115.1"/>
    <property type="molecule type" value="Transcribed_RNA"/>
</dbReference>
<evidence type="ECO:0000313" key="1">
    <source>
        <dbReference type="EMBL" id="CAD8343115.1"/>
    </source>
</evidence>
<proteinExistence type="predicted"/>
<organism evidence="1">
    <name type="scientific">Craspedostauros australis</name>
    <dbReference type="NCBI Taxonomy" id="1486917"/>
    <lineage>
        <taxon>Eukaryota</taxon>
        <taxon>Sar</taxon>
        <taxon>Stramenopiles</taxon>
        <taxon>Ochrophyta</taxon>
        <taxon>Bacillariophyta</taxon>
        <taxon>Bacillariophyceae</taxon>
        <taxon>Bacillariophycidae</taxon>
        <taxon>Naviculales</taxon>
        <taxon>Naviculaceae</taxon>
        <taxon>Craspedostauros</taxon>
    </lineage>
</organism>
<accession>A0A7R9ZT69</accession>
<gene>
    <name evidence="1" type="ORF">CAUS1442_LOCUS15250</name>
</gene>
<protein>
    <submittedName>
        <fullName evidence="1">Uncharacterized protein</fullName>
    </submittedName>
</protein>